<evidence type="ECO:0000313" key="2">
    <source>
        <dbReference type="Proteomes" id="UP000823913"/>
    </source>
</evidence>
<dbReference type="AlphaFoldDB" id="A0A9D1E5A6"/>
<evidence type="ECO:0000313" key="1">
    <source>
        <dbReference type="EMBL" id="HIR66451.1"/>
    </source>
</evidence>
<protein>
    <submittedName>
        <fullName evidence="1">Uncharacterized protein</fullName>
    </submittedName>
</protein>
<dbReference type="Proteomes" id="UP000823913">
    <property type="component" value="Unassembled WGS sequence"/>
</dbReference>
<sequence>MPILSKQRSVASNSAIGHCSMPNSSCGQLFLITYVISTERQCVEKSRIIIALLIDFSMRAAMPHLVEMTFFIEHISNQAKAAATFSRGGT</sequence>
<comment type="caution">
    <text evidence="1">The sequence shown here is derived from an EMBL/GenBank/DDBJ whole genome shotgun (WGS) entry which is preliminary data.</text>
</comment>
<dbReference type="EMBL" id="DVHK01000002">
    <property type="protein sequence ID" value="HIR66451.1"/>
    <property type="molecule type" value="Genomic_DNA"/>
</dbReference>
<name>A0A9D1E5A6_9FIRM</name>
<proteinExistence type="predicted"/>
<reference evidence="1" key="2">
    <citation type="journal article" date="2021" name="PeerJ">
        <title>Extensive microbial diversity within the chicken gut microbiome revealed by metagenomics and culture.</title>
        <authorList>
            <person name="Gilroy R."/>
            <person name="Ravi A."/>
            <person name="Getino M."/>
            <person name="Pursley I."/>
            <person name="Horton D.L."/>
            <person name="Alikhan N.F."/>
            <person name="Baker D."/>
            <person name="Gharbi K."/>
            <person name="Hall N."/>
            <person name="Watson M."/>
            <person name="Adriaenssens E.M."/>
            <person name="Foster-Nyarko E."/>
            <person name="Jarju S."/>
            <person name="Secka A."/>
            <person name="Antonio M."/>
            <person name="Oren A."/>
            <person name="Chaudhuri R.R."/>
            <person name="La Ragione R."/>
            <person name="Hildebrand F."/>
            <person name="Pallen M.J."/>
        </authorList>
    </citation>
    <scope>NUCLEOTIDE SEQUENCE</scope>
    <source>
        <strain evidence="1">ChiW16-3235</strain>
    </source>
</reference>
<organism evidence="1 2">
    <name type="scientific">Candidatus Coproplasma avicola</name>
    <dbReference type="NCBI Taxonomy" id="2840744"/>
    <lineage>
        <taxon>Bacteria</taxon>
        <taxon>Bacillati</taxon>
        <taxon>Bacillota</taxon>
        <taxon>Clostridia</taxon>
        <taxon>Eubacteriales</taxon>
        <taxon>Candidatus Coproplasma</taxon>
    </lineage>
</organism>
<reference evidence="1" key="1">
    <citation type="submission" date="2020-10" db="EMBL/GenBank/DDBJ databases">
        <authorList>
            <person name="Gilroy R."/>
        </authorList>
    </citation>
    <scope>NUCLEOTIDE SEQUENCE</scope>
    <source>
        <strain evidence="1">ChiW16-3235</strain>
    </source>
</reference>
<accession>A0A9D1E5A6</accession>
<gene>
    <name evidence="1" type="ORF">IAB94_00205</name>
</gene>